<dbReference type="EMBL" id="UZAU01000806">
    <property type="status" value="NOT_ANNOTATED_CDS"/>
    <property type="molecule type" value="Genomic_DNA"/>
</dbReference>
<dbReference type="PANTHER" id="PTHR46890">
    <property type="entry name" value="NON-LTR RETROLELEMENT REVERSE TRANSCRIPTASE-LIKE PROTEIN-RELATED"/>
    <property type="match status" value="1"/>
</dbReference>
<dbReference type="SUPFAM" id="SSF56672">
    <property type="entry name" value="DNA/RNA polymerases"/>
    <property type="match status" value="1"/>
</dbReference>
<dbReference type="Proteomes" id="UP000596661">
    <property type="component" value="Unassembled WGS sequence"/>
</dbReference>
<dbReference type="PANTHER" id="PTHR46890:SF48">
    <property type="entry name" value="RNA-DIRECTED DNA POLYMERASE"/>
    <property type="match status" value="1"/>
</dbReference>
<dbReference type="EnsemblPlants" id="evm.model.10.583">
    <property type="protein sequence ID" value="cds.evm.model.10.583"/>
    <property type="gene ID" value="evm.TU.10.583"/>
</dbReference>
<organism evidence="2 3">
    <name type="scientific">Cannabis sativa</name>
    <name type="common">Hemp</name>
    <name type="synonym">Marijuana</name>
    <dbReference type="NCBI Taxonomy" id="3483"/>
    <lineage>
        <taxon>Eukaryota</taxon>
        <taxon>Viridiplantae</taxon>
        <taxon>Streptophyta</taxon>
        <taxon>Embryophyta</taxon>
        <taxon>Tracheophyta</taxon>
        <taxon>Spermatophyta</taxon>
        <taxon>Magnoliopsida</taxon>
        <taxon>eudicotyledons</taxon>
        <taxon>Gunneridae</taxon>
        <taxon>Pentapetalae</taxon>
        <taxon>rosids</taxon>
        <taxon>fabids</taxon>
        <taxon>Rosales</taxon>
        <taxon>Cannabaceae</taxon>
        <taxon>Cannabis</taxon>
    </lineage>
</organism>
<dbReference type="OMA" id="FSHHWIN"/>
<dbReference type="InterPro" id="IPR043502">
    <property type="entry name" value="DNA/RNA_pol_sf"/>
</dbReference>
<dbReference type="InterPro" id="IPR000477">
    <property type="entry name" value="RT_dom"/>
</dbReference>
<dbReference type="Pfam" id="PF00078">
    <property type="entry name" value="RVT_1"/>
    <property type="match status" value="1"/>
</dbReference>
<reference evidence="2" key="1">
    <citation type="submission" date="2021-03" db="UniProtKB">
        <authorList>
            <consortium name="EnsemblPlants"/>
        </authorList>
    </citation>
    <scope>IDENTIFICATION</scope>
</reference>
<evidence type="ECO:0000313" key="3">
    <source>
        <dbReference type="Proteomes" id="UP000596661"/>
    </source>
</evidence>
<proteinExistence type="predicted"/>
<accession>A0A803QPF5</accession>
<evidence type="ECO:0000259" key="1">
    <source>
        <dbReference type="Pfam" id="PF00078"/>
    </source>
</evidence>
<protein>
    <recommendedName>
        <fullName evidence="1">Reverse transcriptase domain-containing protein</fullName>
    </recommendedName>
</protein>
<dbReference type="AlphaFoldDB" id="A0A803QPF5"/>
<dbReference type="CDD" id="cd01650">
    <property type="entry name" value="RT_nLTR_like"/>
    <property type="match status" value="1"/>
</dbReference>
<feature type="domain" description="Reverse transcriptase" evidence="1">
    <location>
        <begin position="85"/>
        <end position="281"/>
    </location>
</feature>
<dbReference type="Gramene" id="evm.model.10.583">
    <property type="protein sequence ID" value="cds.evm.model.10.583"/>
    <property type="gene ID" value="evm.TU.10.583"/>
</dbReference>
<keyword evidence="3" id="KW-1185">Reference proteome</keyword>
<evidence type="ECO:0000313" key="2">
    <source>
        <dbReference type="EnsemblPlants" id="cds.evm.model.10.583"/>
    </source>
</evidence>
<dbReference type="InterPro" id="IPR052343">
    <property type="entry name" value="Retrotransposon-Effector_Assoc"/>
</dbReference>
<sequence length="287" mass="32173">MNIPKWCAQGVPRLADVIVNYFSDLLCTSNTHTAPIIANIPTTVTEAQNVSLLAPVSYEEVCKALFQMHPDKSTGLDGMTPVKNPSSMTDLKPISLCNVLYKIISKVLANHLKEVLPQLISTNQSTFVHGRLITDNIMISYEVMHYLKRKSRGKEGFMTLSLDFSEAYDRVEWQFLKDMMCKMSFSHHWINLILSCVSSVRYKVLSSGREMGPIIPTRGIRQGDPLSSYPFLICAEGFSALIKQFESIGHLRGCKVANGAPIISHMLFVDDSYVYCRANEREASNVI</sequence>
<name>A0A803QPF5_CANSA</name>